<organism evidence="1 2">
    <name type="scientific">Ancylostoma ceylanicum</name>
    <dbReference type="NCBI Taxonomy" id="53326"/>
    <lineage>
        <taxon>Eukaryota</taxon>
        <taxon>Metazoa</taxon>
        <taxon>Ecdysozoa</taxon>
        <taxon>Nematoda</taxon>
        <taxon>Chromadorea</taxon>
        <taxon>Rhabditida</taxon>
        <taxon>Rhabditina</taxon>
        <taxon>Rhabditomorpha</taxon>
        <taxon>Strongyloidea</taxon>
        <taxon>Ancylostomatidae</taxon>
        <taxon>Ancylostomatinae</taxon>
        <taxon>Ancylostoma</taxon>
    </lineage>
</organism>
<dbReference type="EMBL" id="JARK01001630">
    <property type="protein sequence ID" value="EYB85658.1"/>
    <property type="molecule type" value="Genomic_DNA"/>
</dbReference>
<protein>
    <submittedName>
        <fullName evidence="1">Uncharacterized protein</fullName>
    </submittedName>
</protein>
<dbReference type="AlphaFoldDB" id="A0A016S4V6"/>
<proteinExistence type="predicted"/>
<dbReference type="OrthoDB" id="5877043at2759"/>
<evidence type="ECO:0000313" key="2">
    <source>
        <dbReference type="Proteomes" id="UP000024635"/>
    </source>
</evidence>
<keyword evidence="2" id="KW-1185">Reference proteome</keyword>
<reference evidence="2" key="1">
    <citation type="journal article" date="2015" name="Nat. Genet.">
        <title>The genome and transcriptome of the zoonotic hookworm Ancylostoma ceylanicum identify infection-specific gene families.</title>
        <authorList>
            <person name="Schwarz E.M."/>
            <person name="Hu Y."/>
            <person name="Antoshechkin I."/>
            <person name="Miller M.M."/>
            <person name="Sternberg P.W."/>
            <person name="Aroian R.V."/>
        </authorList>
    </citation>
    <scope>NUCLEOTIDE SEQUENCE</scope>
    <source>
        <strain evidence="2">HY135</strain>
    </source>
</reference>
<comment type="caution">
    <text evidence="1">The sequence shown here is derived from an EMBL/GenBank/DDBJ whole genome shotgun (WGS) entry which is preliminary data.</text>
</comment>
<dbReference type="Proteomes" id="UP000024635">
    <property type="component" value="Unassembled WGS sequence"/>
</dbReference>
<evidence type="ECO:0000313" key="1">
    <source>
        <dbReference type="EMBL" id="EYB85658.1"/>
    </source>
</evidence>
<sequence length="78" mass="8468">MTDTELSQPTLCQRICCCFSSTSKEPPVQLIRSGTLQPPAAAAPKTNGQHISAAEDTIDGFEDVNLGESENIEEFRLE</sequence>
<name>A0A016S4V6_9BILA</name>
<gene>
    <name evidence="1" type="primary">Acey_s0294.g1642</name>
    <name evidence="1" type="ORF">Y032_0294g1642</name>
</gene>
<accession>A0A016S4V6</accession>